<protein>
    <submittedName>
        <fullName evidence="2">Uncharacterized protein</fullName>
    </submittedName>
</protein>
<organism evidence="2 3">
    <name type="scientific">Apatococcus lobatus</name>
    <dbReference type="NCBI Taxonomy" id="904363"/>
    <lineage>
        <taxon>Eukaryota</taxon>
        <taxon>Viridiplantae</taxon>
        <taxon>Chlorophyta</taxon>
        <taxon>core chlorophytes</taxon>
        <taxon>Trebouxiophyceae</taxon>
        <taxon>Chlorellales</taxon>
        <taxon>Chlorellaceae</taxon>
        <taxon>Apatococcus</taxon>
    </lineage>
</organism>
<dbReference type="Proteomes" id="UP001438707">
    <property type="component" value="Unassembled WGS sequence"/>
</dbReference>
<comment type="caution">
    <text evidence="2">The sequence shown here is derived from an EMBL/GenBank/DDBJ whole genome shotgun (WGS) entry which is preliminary data.</text>
</comment>
<keyword evidence="3" id="KW-1185">Reference proteome</keyword>
<evidence type="ECO:0000256" key="1">
    <source>
        <dbReference type="SAM" id="MobiDB-lite"/>
    </source>
</evidence>
<sequence>MGRMQRKVSRFFNPSSFKTFPQDTLFVPAQPTQAAHVTPAERPAAVARDTSPFSPRSPATNDSDWDELAKSPSSSRTASSTPRTRSSDLCSTDDSSWVDASTEPPCAEGAENGSKGRELGSVWRSNLQELGSVQSIQQHSQLEYLITLIGISEALTADQASGSTHHCICLKLLAGNRAGATRALATASSLTSLGPRSHLTRLISFRQSTVQARR</sequence>
<dbReference type="AlphaFoldDB" id="A0AAW1RZ62"/>
<gene>
    <name evidence="2" type="ORF">WJX74_008484</name>
</gene>
<accession>A0AAW1RZ62</accession>
<feature type="compositionally biased region" description="Low complexity" evidence="1">
    <location>
        <begin position="71"/>
        <end position="84"/>
    </location>
</feature>
<feature type="compositionally biased region" description="Polar residues" evidence="1">
    <location>
        <begin position="51"/>
        <end position="62"/>
    </location>
</feature>
<reference evidence="2 3" key="1">
    <citation type="journal article" date="2024" name="Nat. Commun.">
        <title>Phylogenomics reveals the evolutionary origins of lichenization in chlorophyte algae.</title>
        <authorList>
            <person name="Puginier C."/>
            <person name="Libourel C."/>
            <person name="Otte J."/>
            <person name="Skaloud P."/>
            <person name="Haon M."/>
            <person name="Grisel S."/>
            <person name="Petersen M."/>
            <person name="Berrin J.G."/>
            <person name="Delaux P.M."/>
            <person name="Dal Grande F."/>
            <person name="Keller J."/>
        </authorList>
    </citation>
    <scope>NUCLEOTIDE SEQUENCE [LARGE SCALE GENOMIC DNA]</scope>
    <source>
        <strain evidence="2 3">SAG 2145</strain>
    </source>
</reference>
<feature type="region of interest" description="Disordered" evidence="1">
    <location>
        <begin position="1"/>
        <end position="117"/>
    </location>
</feature>
<name>A0AAW1RZ62_9CHLO</name>
<feature type="compositionally biased region" description="Polar residues" evidence="1">
    <location>
        <begin position="88"/>
        <end position="99"/>
    </location>
</feature>
<evidence type="ECO:0000313" key="2">
    <source>
        <dbReference type="EMBL" id="KAK9839050.1"/>
    </source>
</evidence>
<evidence type="ECO:0000313" key="3">
    <source>
        <dbReference type="Proteomes" id="UP001438707"/>
    </source>
</evidence>
<feature type="compositionally biased region" description="Polar residues" evidence="1">
    <location>
        <begin position="12"/>
        <end position="22"/>
    </location>
</feature>
<proteinExistence type="predicted"/>
<dbReference type="EMBL" id="JALJOS010000005">
    <property type="protein sequence ID" value="KAK9839050.1"/>
    <property type="molecule type" value="Genomic_DNA"/>
</dbReference>